<dbReference type="Proteomes" id="UP000634179">
    <property type="component" value="Unassembled WGS sequence"/>
</dbReference>
<sequence>MNLRDLLVSAAYRDYLSELESHLIGHPFNQDAPIRAVIVRLHEEWMGYAEVTPEALLGLIEAERVQTFRYIARKLTAYMEAEGGPDNIVNEPANLHMPIGHLIEYWLHRSEGPDLRNYLRKIRMPGATAYAKETAVMFRVARMTAISQ</sequence>
<accession>A0AA41CFN3</accession>
<dbReference type="AlphaFoldDB" id="A0AA41CFN3"/>
<protein>
    <submittedName>
        <fullName evidence="1">Uncharacterized protein</fullName>
    </submittedName>
</protein>
<evidence type="ECO:0000313" key="1">
    <source>
        <dbReference type="EMBL" id="MBH1789655.1"/>
    </source>
</evidence>
<dbReference type="EMBL" id="JADUOV010000004">
    <property type="protein sequence ID" value="MBH1789655.1"/>
    <property type="molecule type" value="Genomic_DNA"/>
</dbReference>
<organism evidence="1 2">
    <name type="scientific">Stenotrophomonas maltophilia</name>
    <name type="common">Pseudomonas maltophilia</name>
    <name type="synonym">Xanthomonas maltophilia</name>
    <dbReference type="NCBI Taxonomy" id="40324"/>
    <lineage>
        <taxon>Bacteria</taxon>
        <taxon>Pseudomonadati</taxon>
        <taxon>Pseudomonadota</taxon>
        <taxon>Gammaproteobacteria</taxon>
        <taxon>Lysobacterales</taxon>
        <taxon>Lysobacteraceae</taxon>
        <taxon>Stenotrophomonas</taxon>
        <taxon>Stenotrophomonas maltophilia group</taxon>
    </lineage>
</organism>
<reference evidence="1" key="1">
    <citation type="submission" date="2020-11" db="EMBL/GenBank/DDBJ databases">
        <title>Enhanced detection system for hospital associated transmission using whole genome sequencing surveillance.</title>
        <authorList>
            <person name="Harrison L.H."/>
            <person name="Van Tyne D."/>
            <person name="Marsh J.W."/>
            <person name="Griffith M.P."/>
            <person name="Snyder D.J."/>
            <person name="Cooper V.S."/>
            <person name="Mustapha M."/>
        </authorList>
    </citation>
    <scope>NUCLEOTIDE SEQUENCE</scope>
    <source>
        <strain evidence="1">STEN00053</strain>
    </source>
</reference>
<proteinExistence type="predicted"/>
<gene>
    <name evidence="1" type="ORF">I5V89_07155</name>
</gene>
<name>A0AA41CFN3_STEMA</name>
<dbReference type="RefSeq" id="WP_049405231.1">
    <property type="nucleotide sequence ID" value="NZ_JANKBX010000003.1"/>
</dbReference>
<evidence type="ECO:0000313" key="2">
    <source>
        <dbReference type="Proteomes" id="UP000634179"/>
    </source>
</evidence>
<comment type="caution">
    <text evidence="1">The sequence shown here is derived from an EMBL/GenBank/DDBJ whole genome shotgun (WGS) entry which is preliminary data.</text>
</comment>